<protein>
    <recommendedName>
        <fullName evidence="6">NAD-dependent epimerase/dehydratase domain-containing protein</fullName>
    </recommendedName>
</protein>
<dbReference type="Gene3D" id="6.20.50.110">
    <property type="entry name" value="Methyltransferase, zinc-binding domain"/>
    <property type="match status" value="1"/>
</dbReference>
<dbReference type="Gene3D" id="3.40.50.150">
    <property type="entry name" value="Vaccinia Virus protein VP39"/>
    <property type="match status" value="1"/>
</dbReference>
<dbReference type="InterPro" id="IPR038576">
    <property type="entry name" value="Methyltransf_Zn-bd_dom_put_sf"/>
</dbReference>
<dbReference type="Pfam" id="PF08484">
    <property type="entry name" value="Methyltransf_14"/>
    <property type="match status" value="1"/>
</dbReference>
<dbReference type="Pfam" id="PF13489">
    <property type="entry name" value="Methyltransf_23"/>
    <property type="match status" value="1"/>
</dbReference>
<feature type="domain" description="Methyltransferase putative zinc binding" evidence="3">
    <location>
        <begin position="455"/>
        <end position="514"/>
    </location>
</feature>
<sequence length="816" mass="93625">MKKIVITGGIGYIGTELCKIYSGESWKNKITVIDNRFISERVNQLRNWNINFVNEDIVNSENVKKFLNEADVVHHLAGITSVARTKDEINEVTDKEMNRVGLKGTEIVLSEISENCKIIFPSTHVVFEGKDSLVRDIKEDYEIFPVLPYAVSKTKNEEQIKKYGKNYIILRLGSVYGYSTDTTRLNIMPNLFSKITSQNGTIKLFADGKQLKCLVPLFDVARCFKFMEEKDDIKFETFHLSKDSVTVKQVAEICKKINPKVKIEKTSDKIPNLGYSLSNEKLLGTGFKFLYNLENSLREMITKWSEQEIPKNLEHVKKGEKEFIDARGKISNYELPEPINLIGYIESKKGTVRANHFHPIQEQKCLLVKGQFISIYKDLLNENSQKVTHVVNEGDLIITKPNVAHAMVFAKDSVFLNLVRGEREHENYGVTHTKRYVLVNDDERKLLLNSYKFNCRSCEKTNLKRVISLGYQPLANNLLNRKDSKCEIYPLEMNYCLDCHNCQLSVVVDPKKMFSNYLYLSSTSKPFREHFESAAKKYIKEFKLSPKKSYVIDIGSNDGVALKPFKDLGFKKILGVEPAKNLAKLANKNKIKTVNCFLDKKNLNKIKKNADLILASNVFAHSDKLKEMAECMLKILSNKGTIIIEIQYLLNTLKDLTFDNIYHEHYNYWSLTSLVNFFNQFESKIIRVERINTHGGSLRIYVKKDKNSKIDTSVKALLKEEEEFGIKNYKTYQEFADKIYKIQKSVKTNIKKLKSNGKKLIGYGSPAKATTALNFFGISNEIDFIVEDNELKHGKFIPGVKIPIVNKSKISDKNNT</sequence>
<dbReference type="InterPro" id="IPR011051">
    <property type="entry name" value="RmlC_Cupin_sf"/>
</dbReference>
<dbReference type="CDD" id="cd02208">
    <property type="entry name" value="cupin_RmlC-like"/>
    <property type="match status" value="1"/>
</dbReference>
<comment type="similarity">
    <text evidence="1">Belongs to the NAD(P)-dependent epimerase/dehydratase family.</text>
</comment>
<dbReference type="InterPro" id="IPR001509">
    <property type="entry name" value="Epimerase_deHydtase"/>
</dbReference>
<organism evidence="5">
    <name type="scientific">marine metagenome</name>
    <dbReference type="NCBI Taxonomy" id="408172"/>
    <lineage>
        <taxon>unclassified sequences</taxon>
        <taxon>metagenomes</taxon>
        <taxon>ecological metagenomes</taxon>
    </lineage>
</organism>
<dbReference type="Gene3D" id="3.90.25.10">
    <property type="entry name" value="UDP-galactose 4-epimerase, domain 1"/>
    <property type="match status" value="1"/>
</dbReference>
<dbReference type="PANTHER" id="PTHR43000">
    <property type="entry name" value="DTDP-D-GLUCOSE 4,6-DEHYDRATASE-RELATED"/>
    <property type="match status" value="1"/>
</dbReference>
<evidence type="ECO:0000259" key="4">
    <source>
        <dbReference type="Pfam" id="PF08484"/>
    </source>
</evidence>
<gene>
    <name evidence="5" type="ORF">METZ01_LOCUS80177</name>
</gene>
<dbReference type="CDD" id="cd08946">
    <property type="entry name" value="SDR_e"/>
    <property type="match status" value="1"/>
</dbReference>
<dbReference type="SUPFAM" id="SSF51735">
    <property type="entry name" value="NAD(P)-binding Rossmann-fold domains"/>
    <property type="match status" value="1"/>
</dbReference>
<dbReference type="EMBL" id="UINC01006404">
    <property type="protein sequence ID" value="SVA27323.1"/>
    <property type="molecule type" value="Genomic_DNA"/>
</dbReference>
<dbReference type="InterPro" id="IPR036291">
    <property type="entry name" value="NAD(P)-bd_dom_sf"/>
</dbReference>
<dbReference type="InterPro" id="IPR014710">
    <property type="entry name" value="RmlC-like_jellyroll"/>
</dbReference>
<evidence type="ECO:0000313" key="5">
    <source>
        <dbReference type="EMBL" id="SVA27323.1"/>
    </source>
</evidence>
<dbReference type="InterPro" id="IPR013691">
    <property type="entry name" value="MeTrfase_14"/>
</dbReference>
<dbReference type="SUPFAM" id="SSF53335">
    <property type="entry name" value="S-adenosyl-L-methionine-dependent methyltransferases"/>
    <property type="match status" value="1"/>
</dbReference>
<dbReference type="Gene3D" id="2.60.120.10">
    <property type="entry name" value="Jelly Rolls"/>
    <property type="match status" value="1"/>
</dbReference>
<dbReference type="InterPro" id="IPR029063">
    <property type="entry name" value="SAM-dependent_MTases_sf"/>
</dbReference>
<feature type="non-terminal residue" evidence="5">
    <location>
        <position position="816"/>
    </location>
</feature>
<evidence type="ECO:0000256" key="1">
    <source>
        <dbReference type="ARBA" id="ARBA00007637"/>
    </source>
</evidence>
<name>A0A381UKM8_9ZZZZ</name>
<feature type="domain" description="C-methyltransferase" evidence="4">
    <location>
        <begin position="693"/>
        <end position="813"/>
    </location>
</feature>
<evidence type="ECO:0000259" key="2">
    <source>
        <dbReference type="Pfam" id="PF01370"/>
    </source>
</evidence>
<evidence type="ECO:0000259" key="3">
    <source>
        <dbReference type="Pfam" id="PF08421"/>
    </source>
</evidence>
<dbReference type="Gene3D" id="3.40.50.720">
    <property type="entry name" value="NAD(P)-binding Rossmann-like Domain"/>
    <property type="match status" value="2"/>
</dbReference>
<reference evidence="5" key="1">
    <citation type="submission" date="2018-05" db="EMBL/GenBank/DDBJ databases">
        <authorList>
            <person name="Lanie J.A."/>
            <person name="Ng W.-L."/>
            <person name="Kazmierczak K.M."/>
            <person name="Andrzejewski T.M."/>
            <person name="Davidsen T.M."/>
            <person name="Wayne K.J."/>
            <person name="Tettelin H."/>
            <person name="Glass J.I."/>
            <person name="Rusch D."/>
            <person name="Podicherti R."/>
            <person name="Tsui H.-C.T."/>
            <person name="Winkler M.E."/>
        </authorList>
    </citation>
    <scope>NUCLEOTIDE SEQUENCE</scope>
</reference>
<dbReference type="SUPFAM" id="SSF51182">
    <property type="entry name" value="RmlC-like cupins"/>
    <property type="match status" value="1"/>
</dbReference>
<accession>A0A381UKM8</accession>
<proteinExistence type="inferred from homology"/>
<evidence type="ECO:0008006" key="6">
    <source>
        <dbReference type="Google" id="ProtNLM"/>
    </source>
</evidence>
<dbReference type="CDD" id="cd02440">
    <property type="entry name" value="AdoMet_MTases"/>
    <property type="match status" value="1"/>
</dbReference>
<dbReference type="AlphaFoldDB" id="A0A381UKM8"/>
<feature type="domain" description="NAD-dependent epimerase/dehydratase" evidence="2">
    <location>
        <begin position="4"/>
        <end position="230"/>
    </location>
</feature>
<dbReference type="InterPro" id="IPR013630">
    <property type="entry name" value="Methyltransf_Zn-bd_dom_put"/>
</dbReference>
<dbReference type="Pfam" id="PF08421">
    <property type="entry name" value="Methyltransf_13"/>
    <property type="match status" value="1"/>
</dbReference>
<dbReference type="Pfam" id="PF01370">
    <property type="entry name" value="Epimerase"/>
    <property type="match status" value="1"/>
</dbReference>